<name>A0A928UX55_9SPHI</name>
<evidence type="ECO:0000256" key="3">
    <source>
        <dbReference type="ARBA" id="ARBA00022989"/>
    </source>
</evidence>
<evidence type="ECO:0000313" key="6">
    <source>
        <dbReference type="EMBL" id="MBE8713598.1"/>
    </source>
</evidence>
<keyword evidence="7" id="KW-1185">Reference proteome</keyword>
<evidence type="ECO:0000256" key="1">
    <source>
        <dbReference type="ARBA" id="ARBA00004141"/>
    </source>
</evidence>
<reference evidence="6" key="1">
    <citation type="submission" date="2018-02" db="EMBL/GenBank/DDBJ databases">
        <authorList>
            <person name="Vasarhelyi B.M."/>
            <person name="Deshmukh S."/>
            <person name="Balint B."/>
            <person name="Kukolya J."/>
        </authorList>
    </citation>
    <scope>NUCLEOTIDE SEQUENCE</scope>
    <source>
        <strain evidence="6">KB22</strain>
    </source>
</reference>
<evidence type="ECO:0000313" key="7">
    <source>
        <dbReference type="Proteomes" id="UP000616201"/>
    </source>
</evidence>
<sequence>MKTKEAFAYTPYESELEGASNAYVISLLAVVAGLPIPIFNLLASIIFYFGTRKSTYFVRWHTTQFLLSQLFLFFFNSFGFWWSLSIFLQKNELSNAYIGYLIFLIVVNISEFILTVYSAIQVRKGVHVQWYFFGTLTQQLVKNKS</sequence>
<comment type="caution">
    <text evidence="6">The sequence shown here is derived from an EMBL/GenBank/DDBJ whole genome shotgun (WGS) entry which is preliminary data.</text>
</comment>
<keyword evidence="2 5" id="KW-0812">Transmembrane</keyword>
<organism evidence="6 7">
    <name type="scientific">Sphingobacterium hungaricum</name>
    <dbReference type="NCBI Taxonomy" id="2082723"/>
    <lineage>
        <taxon>Bacteria</taxon>
        <taxon>Pseudomonadati</taxon>
        <taxon>Bacteroidota</taxon>
        <taxon>Sphingobacteriia</taxon>
        <taxon>Sphingobacteriales</taxon>
        <taxon>Sphingobacteriaceae</taxon>
        <taxon>Sphingobacterium</taxon>
    </lineage>
</organism>
<evidence type="ECO:0000256" key="5">
    <source>
        <dbReference type="SAM" id="Phobius"/>
    </source>
</evidence>
<dbReference type="InterPro" id="IPR019109">
    <property type="entry name" value="MamF_MmsF"/>
</dbReference>
<gene>
    <name evidence="6" type="ORF">C4F49_07890</name>
</gene>
<dbReference type="Pfam" id="PF09685">
    <property type="entry name" value="MamF_MmsF"/>
    <property type="match status" value="1"/>
</dbReference>
<protein>
    <recommendedName>
        <fullName evidence="8">DUF4870 domain-containing protein</fullName>
    </recommendedName>
</protein>
<dbReference type="AlphaFoldDB" id="A0A928UX55"/>
<evidence type="ECO:0008006" key="8">
    <source>
        <dbReference type="Google" id="ProtNLM"/>
    </source>
</evidence>
<keyword evidence="3 5" id="KW-1133">Transmembrane helix</keyword>
<dbReference type="RefSeq" id="WP_196935527.1">
    <property type="nucleotide sequence ID" value="NZ_MU158698.1"/>
</dbReference>
<accession>A0A928UX55</accession>
<evidence type="ECO:0000256" key="2">
    <source>
        <dbReference type="ARBA" id="ARBA00022692"/>
    </source>
</evidence>
<evidence type="ECO:0000256" key="4">
    <source>
        <dbReference type="ARBA" id="ARBA00023136"/>
    </source>
</evidence>
<keyword evidence="4 5" id="KW-0472">Membrane</keyword>
<dbReference type="Proteomes" id="UP000616201">
    <property type="component" value="Unassembled WGS sequence"/>
</dbReference>
<feature type="transmembrane region" description="Helical" evidence="5">
    <location>
        <begin position="22"/>
        <end position="49"/>
    </location>
</feature>
<comment type="subcellular location">
    <subcellularLocation>
        <location evidence="1">Membrane</location>
        <topology evidence="1">Multi-pass membrane protein</topology>
    </subcellularLocation>
</comment>
<proteinExistence type="predicted"/>
<feature type="transmembrane region" description="Helical" evidence="5">
    <location>
        <begin position="100"/>
        <end position="120"/>
    </location>
</feature>
<dbReference type="EMBL" id="PRDK01000004">
    <property type="protein sequence ID" value="MBE8713598.1"/>
    <property type="molecule type" value="Genomic_DNA"/>
</dbReference>
<feature type="transmembrane region" description="Helical" evidence="5">
    <location>
        <begin position="70"/>
        <end position="88"/>
    </location>
</feature>